<dbReference type="AlphaFoldDB" id="A0A5B8RB03"/>
<proteinExistence type="predicted"/>
<name>A0A5B8RB03_9ZZZZ</name>
<dbReference type="EMBL" id="MN079111">
    <property type="protein sequence ID" value="QEA05791.1"/>
    <property type="molecule type" value="Genomic_DNA"/>
</dbReference>
<protein>
    <submittedName>
        <fullName evidence="2">Uncharacterized protein</fullName>
    </submittedName>
</protein>
<feature type="compositionally biased region" description="Basic and acidic residues" evidence="1">
    <location>
        <begin position="894"/>
        <end position="909"/>
    </location>
</feature>
<gene>
    <name evidence="2" type="ORF">KBTEX_02115</name>
</gene>
<sequence length="909" mass="96403">MIRPGRQTPLSLTLHPGQHTLTVLPQSVPSRAVVTVERTDRPAPPLTGHGPHPLPLNRPREHTWMEPADEAAPRTPDRWRFDLAAAMHVRLDLPAEMDAALLRRGDDGDWWPAQADINGSREGWLALDAGAYRLEVRSRRPDNRLDYRVRLATQELPLGQQRDIGVPGTVPFVLGGDRLVKIGSLGEGDVAATLLDADGNRIAFGDDRPDDWNFLISRQLPAGRYALAVTAPGDANRTTVTLDAPREVTEDARTPDTDLTVADGDVHVYPLDLPGPDAAPRHGLPLVFASRSGATHGVALERREDDTWRTVATRTGRTVRGGAVLTAGDLDHDYRLRVWTLETAAAGVDVALRLDARDSDAPDGSDPRDWRLTPLDGTNAALGLALAAHPGPLHTAERRDGLLWAGPGGTFREVREGWIPARDRPVWLLAPPGAGTLDAEPVSLVPATVRTIPASSDTSLPLPVGTAGAERLRIWTAVSAAHTPELRAYSPGRTVAATASGRSALTVALPGATPGDRGLALRLADGRGDAPVTVSAHALATGDPATVTPGSTQLTLPAGTAVKVTGPAGAADIALTAPAGIAGILARDGAIERLLWTGDNAGTRHTRSNVGTIWLANPGDEAETVALRWASAAGDRQLAPGDYLRLGPTFSGTLSLPVTLLAGAEGRVQVHGAVRGARFVRDDGRTGPAVDGPGSVTVAGPGTLQVTHADAPFGVWLTAPDGSLTGWRHTERLAPRAPSLLSLRASRPTLLALERPDGRTRLHWLDTTAGIDALLPAGETRLRAMGTAPERWLTTPTPMPAGLGAPVRLGPGESRAFTFELRQPRTVGLGLKTDRESIRGTLVDARGRQLGDGIAQMHRLGPGRYYLIAHLPRDESPALVRSALVGTQLPDDGPPERVRERYRQLAGKE</sequence>
<evidence type="ECO:0000313" key="2">
    <source>
        <dbReference type="EMBL" id="QEA05791.1"/>
    </source>
</evidence>
<accession>A0A5B8RB03</accession>
<feature type="region of interest" description="Disordered" evidence="1">
    <location>
        <begin position="39"/>
        <end position="58"/>
    </location>
</feature>
<reference evidence="2" key="1">
    <citation type="submission" date="2019-06" db="EMBL/GenBank/DDBJ databases">
        <authorList>
            <person name="Murdoch R.W."/>
            <person name="Fathepure B."/>
        </authorList>
    </citation>
    <scope>NUCLEOTIDE SEQUENCE</scope>
</reference>
<feature type="region of interest" description="Disordered" evidence="1">
    <location>
        <begin position="886"/>
        <end position="909"/>
    </location>
</feature>
<organism evidence="2">
    <name type="scientific">uncultured organism</name>
    <dbReference type="NCBI Taxonomy" id="155900"/>
    <lineage>
        <taxon>unclassified sequences</taxon>
        <taxon>environmental samples</taxon>
    </lineage>
</organism>
<evidence type="ECO:0000256" key="1">
    <source>
        <dbReference type="SAM" id="MobiDB-lite"/>
    </source>
</evidence>